<evidence type="ECO:0000313" key="3">
    <source>
        <dbReference type="EMBL" id="GIG46329.1"/>
    </source>
</evidence>
<organism evidence="3 4">
    <name type="scientific">Dactylosporangium siamense</name>
    <dbReference type="NCBI Taxonomy" id="685454"/>
    <lineage>
        <taxon>Bacteria</taxon>
        <taxon>Bacillati</taxon>
        <taxon>Actinomycetota</taxon>
        <taxon>Actinomycetes</taxon>
        <taxon>Micromonosporales</taxon>
        <taxon>Micromonosporaceae</taxon>
        <taxon>Dactylosporangium</taxon>
    </lineage>
</organism>
<feature type="transmembrane region" description="Helical" evidence="2">
    <location>
        <begin position="276"/>
        <end position="295"/>
    </location>
</feature>
<evidence type="ECO:0000256" key="1">
    <source>
        <dbReference type="SAM" id="MobiDB-lite"/>
    </source>
</evidence>
<dbReference type="Proteomes" id="UP000660611">
    <property type="component" value="Unassembled WGS sequence"/>
</dbReference>
<feature type="transmembrane region" description="Helical" evidence="2">
    <location>
        <begin position="239"/>
        <end position="264"/>
    </location>
</feature>
<feature type="transmembrane region" description="Helical" evidence="2">
    <location>
        <begin position="65"/>
        <end position="86"/>
    </location>
</feature>
<comment type="caution">
    <text evidence="3">The sequence shown here is derived from an EMBL/GenBank/DDBJ whole genome shotgun (WGS) entry which is preliminary data.</text>
</comment>
<evidence type="ECO:0000313" key="4">
    <source>
        <dbReference type="Proteomes" id="UP000660611"/>
    </source>
</evidence>
<dbReference type="AlphaFoldDB" id="A0A919U897"/>
<feature type="transmembrane region" description="Helical" evidence="2">
    <location>
        <begin position="470"/>
        <end position="492"/>
    </location>
</feature>
<dbReference type="InterPro" id="IPR029058">
    <property type="entry name" value="AB_hydrolase_fold"/>
</dbReference>
<feature type="transmembrane region" description="Helical" evidence="2">
    <location>
        <begin position="98"/>
        <end position="118"/>
    </location>
</feature>
<feature type="compositionally biased region" description="Low complexity" evidence="1">
    <location>
        <begin position="740"/>
        <end position="751"/>
    </location>
</feature>
<feature type="transmembrane region" description="Helical" evidence="2">
    <location>
        <begin position="157"/>
        <end position="175"/>
    </location>
</feature>
<name>A0A919U897_9ACTN</name>
<protein>
    <recommendedName>
        <fullName evidence="5">Integral membrane protein</fullName>
    </recommendedName>
</protein>
<sequence>MVTELRVHGVTGTPAEDVLDRPLLRRVAGDTDAGFFRPRAEYGGGAGAGGVTLEAYRWGNLTAGAAARALWLLLLPFMFANVAIWLRPDVGDRARTAIRALTRVFALTMTASFVLAFVEISMDLVGWQCAALPRCLQDRGYLSVLADGTFATTSRRLAVTALIPVLAIAFLWFLGRRTWARYEAYPITTEGDGDGLAHPCFWNGRPLVGRLRSLHIAVAFATLDAALLGVLVPHDRHPAGYVLAAVTAVILLAGVVAVTLSAVVHRDTPAAWAKPFTRTMSHAAVVLTGLVIGYACLTRDPWTARDRLPAFSGTVTVLFAVQVLLMLILGGVVLATRPKGTVLLGLAGPLIASTGLGVAVAFAAGMAYRVADFLDRRSLPSTADYDEGRLVIEPPPAYEWAAAGFVLLLVLAALVALTMGLPMVRRLRRYARVVTDADFRGGRQRDAARARHIDTAVADALVTDQVGRMLVWVFVPAAAAAVVATGFALLGLRPIRLAASGSAAAEVTSTVVNLGTYLIGLSAFALVFIGILAYRYQRFRRIVGVLWDLGTFWPRAAHPLAPPCYAERVVPELARRTGWLAAEQGGVILSGHSQGTVLAAATVLQLPPEAQARTTLLTYGSPLRRLYARFFPAYVNDAVLARIGAVLARPEDGVLDAGQHSPRWVNLWRDTDPIGGPVQAPTARDVRLVDPPSFDIAPGDTVFPKVDGHSGYQLRPAFGAAVAGLVTVLSGASDEPPTVSNPSAPSISSAP</sequence>
<dbReference type="RefSeq" id="WP_203848105.1">
    <property type="nucleotide sequence ID" value="NZ_BAAAVW010000013.1"/>
</dbReference>
<gene>
    <name evidence="3" type="ORF">Dsi01nite_043700</name>
</gene>
<keyword evidence="4" id="KW-1185">Reference proteome</keyword>
<feature type="transmembrane region" description="Helical" evidence="2">
    <location>
        <begin position="512"/>
        <end position="534"/>
    </location>
</feature>
<proteinExistence type="predicted"/>
<keyword evidence="2" id="KW-1133">Transmembrane helix</keyword>
<feature type="region of interest" description="Disordered" evidence="1">
    <location>
        <begin position="731"/>
        <end position="751"/>
    </location>
</feature>
<feature type="transmembrane region" description="Helical" evidence="2">
    <location>
        <begin position="342"/>
        <end position="368"/>
    </location>
</feature>
<feature type="transmembrane region" description="Helical" evidence="2">
    <location>
        <begin position="315"/>
        <end position="335"/>
    </location>
</feature>
<feature type="transmembrane region" description="Helical" evidence="2">
    <location>
        <begin position="214"/>
        <end position="233"/>
    </location>
</feature>
<dbReference type="EMBL" id="BONQ01000069">
    <property type="protein sequence ID" value="GIG46329.1"/>
    <property type="molecule type" value="Genomic_DNA"/>
</dbReference>
<feature type="transmembrane region" description="Helical" evidence="2">
    <location>
        <begin position="400"/>
        <end position="424"/>
    </location>
</feature>
<accession>A0A919U897</accession>
<reference evidence="3" key="1">
    <citation type="submission" date="2021-01" db="EMBL/GenBank/DDBJ databases">
        <title>Whole genome shotgun sequence of Dactylosporangium siamense NBRC 106093.</title>
        <authorList>
            <person name="Komaki H."/>
            <person name="Tamura T."/>
        </authorList>
    </citation>
    <scope>NUCLEOTIDE SEQUENCE</scope>
    <source>
        <strain evidence="3">NBRC 106093</strain>
    </source>
</reference>
<evidence type="ECO:0000256" key="2">
    <source>
        <dbReference type="SAM" id="Phobius"/>
    </source>
</evidence>
<dbReference type="SUPFAM" id="SSF53474">
    <property type="entry name" value="alpha/beta-Hydrolases"/>
    <property type="match status" value="1"/>
</dbReference>
<keyword evidence="2" id="KW-0472">Membrane</keyword>
<keyword evidence="2" id="KW-0812">Transmembrane</keyword>
<evidence type="ECO:0008006" key="5">
    <source>
        <dbReference type="Google" id="ProtNLM"/>
    </source>
</evidence>